<keyword evidence="2" id="KW-0663">Pyridoxal phosphate</keyword>
<dbReference type="EMBL" id="CP035810">
    <property type="protein sequence ID" value="QIN29602.1"/>
    <property type="molecule type" value="Genomic_DNA"/>
</dbReference>
<dbReference type="InterPro" id="IPR015421">
    <property type="entry name" value="PyrdxlP-dep_Trfase_major"/>
</dbReference>
<dbReference type="InterPro" id="IPR015424">
    <property type="entry name" value="PyrdxlP-dep_Trfase"/>
</dbReference>
<dbReference type="SUPFAM" id="SSF46785">
    <property type="entry name" value="Winged helix' DNA-binding domain"/>
    <property type="match status" value="1"/>
</dbReference>
<dbReference type="KEGG" id="blut:EW640_10170"/>
<evidence type="ECO:0000256" key="1">
    <source>
        <dbReference type="ARBA" id="ARBA00005384"/>
    </source>
</evidence>
<evidence type="ECO:0000313" key="8">
    <source>
        <dbReference type="Proteomes" id="UP000501518"/>
    </source>
</evidence>
<dbReference type="PANTHER" id="PTHR46577">
    <property type="entry name" value="HTH-TYPE TRANSCRIPTIONAL REGULATORY PROTEIN GABR"/>
    <property type="match status" value="1"/>
</dbReference>
<keyword evidence="7" id="KW-0808">Transferase</keyword>
<organism evidence="7 8">
    <name type="scientific">Brevibacterium luteolum</name>
    <dbReference type="NCBI Taxonomy" id="199591"/>
    <lineage>
        <taxon>Bacteria</taxon>
        <taxon>Bacillati</taxon>
        <taxon>Actinomycetota</taxon>
        <taxon>Actinomycetes</taxon>
        <taxon>Micrococcales</taxon>
        <taxon>Brevibacteriaceae</taxon>
        <taxon>Brevibacterium</taxon>
    </lineage>
</organism>
<keyword evidence="7" id="KW-0032">Aminotransferase</keyword>
<dbReference type="InterPro" id="IPR000524">
    <property type="entry name" value="Tscrpt_reg_HTH_GntR"/>
</dbReference>
<dbReference type="InterPro" id="IPR015422">
    <property type="entry name" value="PyrdxlP-dep_Trfase_small"/>
</dbReference>
<evidence type="ECO:0000256" key="4">
    <source>
        <dbReference type="ARBA" id="ARBA00023125"/>
    </source>
</evidence>
<dbReference type="PANTHER" id="PTHR46577:SF1">
    <property type="entry name" value="HTH-TYPE TRANSCRIPTIONAL REGULATORY PROTEIN GABR"/>
    <property type="match status" value="1"/>
</dbReference>
<keyword evidence="4" id="KW-0238">DNA-binding</keyword>
<evidence type="ECO:0000256" key="5">
    <source>
        <dbReference type="ARBA" id="ARBA00023163"/>
    </source>
</evidence>
<comment type="similarity">
    <text evidence="1">In the C-terminal section; belongs to the class-I pyridoxal-phosphate-dependent aminotransferase family.</text>
</comment>
<protein>
    <submittedName>
        <fullName evidence="7">PLP-dependent aminotransferase family protein</fullName>
    </submittedName>
</protein>
<dbReference type="InterPro" id="IPR036390">
    <property type="entry name" value="WH_DNA-bd_sf"/>
</dbReference>
<dbReference type="SMART" id="SM00345">
    <property type="entry name" value="HTH_GNTR"/>
    <property type="match status" value="1"/>
</dbReference>
<dbReference type="InterPro" id="IPR004839">
    <property type="entry name" value="Aminotransferase_I/II_large"/>
</dbReference>
<dbReference type="CDD" id="cd00609">
    <property type="entry name" value="AAT_like"/>
    <property type="match status" value="1"/>
</dbReference>
<dbReference type="Pfam" id="PF00392">
    <property type="entry name" value="GntR"/>
    <property type="match status" value="1"/>
</dbReference>
<name>A0A6G8KXT2_9MICO</name>
<evidence type="ECO:0000256" key="2">
    <source>
        <dbReference type="ARBA" id="ARBA00022898"/>
    </source>
</evidence>
<dbReference type="GO" id="GO:0003700">
    <property type="term" value="F:DNA-binding transcription factor activity"/>
    <property type="evidence" value="ECO:0007669"/>
    <property type="project" value="InterPro"/>
</dbReference>
<dbReference type="Pfam" id="PF00155">
    <property type="entry name" value="Aminotran_1_2"/>
    <property type="match status" value="1"/>
</dbReference>
<dbReference type="GO" id="GO:0008483">
    <property type="term" value="F:transaminase activity"/>
    <property type="evidence" value="ECO:0007669"/>
    <property type="project" value="UniProtKB-KW"/>
</dbReference>
<dbReference type="Proteomes" id="UP000501518">
    <property type="component" value="Chromosome"/>
</dbReference>
<dbReference type="Gene3D" id="1.10.10.10">
    <property type="entry name" value="Winged helix-like DNA-binding domain superfamily/Winged helix DNA-binding domain"/>
    <property type="match status" value="1"/>
</dbReference>
<dbReference type="GO" id="GO:0003677">
    <property type="term" value="F:DNA binding"/>
    <property type="evidence" value="ECO:0007669"/>
    <property type="project" value="UniProtKB-KW"/>
</dbReference>
<dbReference type="GO" id="GO:0030170">
    <property type="term" value="F:pyridoxal phosphate binding"/>
    <property type="evidence" value="ECO:0007669"/>
    <property type="project" value="InterPro"/>
</dbReference>
<evidence type="ECO:0000259" key="6">
    <source>
        <dbReference type="PROSITE" id="PS50949"/>
    </source>
</evidence>
<dbReference type="InterPro" id="IPR036388">
    <property type="entry name" value="WH-like_DNA-bd_sf"/>
</dbReference>
<dbReference type="PROSITE" id="PS50949">
    <property type="entry name" value="HTH_GNTR"/>
    <property type="match status" value="1"/>
</dbReference>
<dbReference type="Gene3D" id="3.40.640.10">
    <property type="entry name" value="Type I PLP-dependent aspartate aminotransferase-like (Major domain)"/>
    <property type="match status" value="1"/>
</dbReference>
<sequence length="469" mass="49432">MTNDSTGRIAEELRTWIAGAAPGARLPSSRSLVAEHGASALTVNKAIRSLAREGLVETRPGVGTFVRGVRTARASDLSWQTAALGPRLLRPTPPRALDETHADAAALHAGYPAPDLMPERLVRAALTRAARSAAATMRSPSAGDPELRAWFAAELAELTPAATVPPQPSDVIVVPGSQSGLNAVFRALAGVGGTIVMESPTYWGAINAAGQSGLTIAPVPSGPAGPEVADIERALITSGARAMYLQPDFANPTGAQWTVEKKQQVLALAREHGVFLIEDDWAHDFGIGAEAHPLITGDDTGHVVCIRSLTKSVSPALRVAAVIARGPARERILADVQAESMYTSAILQRAALDVVTHSGWRSHLRDLRPALAARRDALLDAIRTHLPEAVVEAVPQGGLHLWVRMPDGTDLARLEADCQRDGVLIAGGDAWFPAEPAGPYLRMSFAGPEPHRYAPALAVVAGHLHAQHS</sequence>
<evidence type="ECO:0000256" key="3">
    <source>
        <dbReference type="ARBA" id="ARBA00023015"/>
    </source>
</evidence>
<dbReference type="SUPFAM" id="SSF53383">
    <property type="entry name" value="PLP-dependent transferases"/>
    <property type="match status" value="1"/>
</dbReference>
<reference evidence="7 8" key="1">
    <citation type="submission" date="2019-02" db="EMBL/GenBank/DDBJ databases">
        <title>Complete Genome Sequence and Methylome Analysis of Brevibacterium luteolum NEB1784.</title>
        <authorList>
            <person name="Fomenkov A."/>
            <person name="Roberts R.J."/>
        </authorList>
    </citation>
    <scope>NUCLEOTIDE SEQUENCE [LARGE SCALE GENOMIC DNA]</scope>
    <source>
        <strain evidence="7 8">NEB1784</strain>
    </source>
</reference>
<gene>
    <name evidence="7" type="ORF">EW640_10170</name>
</gene>
<dbReference type="Gene3D" id="3.90.1150.10">
    <property type="entry name" value="Aspartate Aminotransferase, domain 1"/>
    <property type="match status" value="1"/>
</dbReference>
<dbReference type="RefSeq" id="WP_165884000.1">
    <property type="nucleotide sequence ID" value="NZ_CP035810.1"/>
</dbReference>
<dbReference type="InterPro" id="IPR051446">
    <property type="entry name" value="HTH_trans_reg/aminotransferase"/>
</dbReference>
<dbReference type="CDD" id="cd07377">
    <property type="entry name" value="WHTH_GntR"/>
    <property type="match status" value="1"/>
</dbReference>
<accession>A0A6G8KXT2</accession>
<keyword evidence="3" id="KW-0805">Transcription regulation</keyword>
<proteinExistence type="inferred from homology"/>
<feature type="domain" description="HTH gntR-type" evidence="6">
    <location>
        <begin position="3"/>
        <end position="69"/>
    </location>
</feature>
<keyword evidence="5" id="KW-0804">Transcription</keyword>
<dbReference type="AlphaFoldDB" id="A0A6G8KXT2"/>
<evidence type="ECO:0000313" key="7">
    <source>
        <dbReference type="EMBL" id="QIN29602.1"/>
    </source>
</evidence>